<sequence>MSSRMRRRGSSEGIGVEFLLGCGSSTKTKRCWTIDERTLHMGIANVGIALVMLVGGGAGATLRFLLDQYLQNVHGMSPLRAVNRINAIGTSVLALVIVLTAEVALTRGRGDAAYVCAFFLALTGGFTTFSTAMVNSVKDSSSLSEAFANQAMSVLVSLAGFFGTCALVWCGIELGALLTGR</sequence>
<protein>
    <recommendedName>
        <fullName evidence="10">Fluoride-specific ion channel</fullName>
    </recommendedName>
</protein>
<keyword evidence="12" id="KW-1185">Reference proteome</keyword>
<dbReference type="Pfam" id="PF02537">
    <property type="entry name" value="CRCB"/>
    <property type="match status" value="1"/>
</dbReference>
<evidence type="ECO:0000256" key="1">
    <source>
        <dbReference type="ARBA" id="ARBA00004651"/>
    </source>
</evidence>
<dbReference type="InterPro" id="IPR003691">
    <property type="entry name" value="FluC"/>
</dbReference>
<keyword evidence="3 10" id="KW-0812">Transmembrane</keyword>
<proteinExistence type="inferred from homology"/>
<evidence type="ECO:0000256" key="4">
    <source>
        <dbReference type="ARBA" id="ARBA00022989"/>
    </source>
</evidence>
<evidence type="ECO:0000256" key="6">
    <source>
        <dbReference type="ARBA" id="ARBA00023303"/>
    </source>
</evidence>
<dbReference type="KEGG" id="cans:GP473_09145"/>
<keyword evidence="6" id="KW-0407">Ion channel</keyword>
<evidence type="ECO:0000256" key="3">
    <source>
        <dbReference type="ARBA" id="ARBA00022692"/>
    </source>
</evidence>
<feature type="transmembrane region" description="Helical" evidence="10">
    <location>
        <begin position="43"/>
        <end position="65"/>
    </location>
</feature>
<evidence type="ECO:0000256" key="7">
    <source>
        <dbReference type="ARBA" id="ARBA00035120"/>
    </source>
</evidence>
<dbReference type="Proteomes" id="UP000515275">
    <property type="component" value="Chromosome"/>
</dbReference>
<keyword evidence="4 10" id="KW-1133">Transmembrane helix</keyword>
<evidence type="ECO:0000313" key="12">
    <source>
        <dbReference type="Proteomes" id="UP000515275"/>
    </source>
</evidence>
<keyword evidence="6" id="KW-0813">Transport</keyword>
<evidence type="ECO:0000256" key="9">
    <source>
        <dbReference type="ARBA" id="ARBA00049940"/>
    </source>
</evidence>
<keyword evidence="6" id="KW-0406">Ion transport</keyword>
<evidence type="ECO:0000256" key="5">
    <source>
        <dbReference type="ARBA" id="ARBA00023136"/>
    </source>
</evidence>
<evidence type="ECO:0000256" key="8">
    <source>
        <dbReference type="ARBA" id="ARBA00035585"/>
    </source>
</evidence>
<feature type="transmembrane region" description="Helical" evidence="10">
    <location>
        <begin position="85"/>
        <end position="105"/>
    </location>
</feature>
<comment type="subcellular location">
    <subcellularLocation>
        <location evidence="1">Cell membrane</location>
        <topology evidence="1">Multi-pass membrane protein</topology>
    </subcellularLocation>
</comment>
<dbReference type="AlphaFoldDB" id="A0A7G7YQL7"/>
<organism evidence="11 12">
    <name type="scientific">Corynebacterium anserum</name>
    <dbReference type="NCBI Taxonomy" id="2684406"/>
    <lineage>
        <taxon>Bacteria</taxon>
        <taxon>Bacillati</taxon>
        <taxon>Actinomycetota</taxon>
        <taxon>Actinomycetes</taxon>
        <taxon>Mycobacteriales</taxon>
        <taxon>Corynebacteriaceae</taxon>
        <taxon>Corynebacterium</taxon>
    </lineage>
</organism>
<feature type="transmembrane region" description="Helical" evidence="10">
    <location>
        <begin position="154"/>
        <end position="178"/>
    </location>
</feature>
<comment type="catalytic activity">
    <reaction evidence="8">
        <text>fluoride(in) = fluoride(out)</text>
        <dbReference type="Rhea" id="RHEA:76159"/>
        <dbReference type="ChEBI" id="CHEBI:17051"/>
    </reaction>
    <physiologicalReaction direction="left-to-right" evidence="8">
        <dbReference type="Rhea" id="RHEA:76160"/>
    </physiologicalReaction>
</comment>
<reference evidence="11 12" key="1">
    <citation type="submission" date="2019-12" db="EMBL/GenBank/DDBJ databases">
        <title>Corynebacterium sp. nov., isolated from feces of the Anser Albifrons in China.</title>
        <authorList>
            <person name="Liu Q."/>
        </authorList>
    </citation>
    <scope>NUCLEOTIDE SEQUENCE [LARGE SCALE GENOMIC DNA]</scope>
    <source>
        <strain evidence="11 12">23H37-10</strain>
    </source>
</reference>
<dbReference type="GO" id="GO:0005886">
    <property type="term" value="C:plasma membrane"/>
    <property type="evidence" value="ECO:0007669"/>
    <property type="project" value="UniProtKB-SubCell"/>
</dbReference>
<keyword evidence="2 10" id="KW-1003">Cell membrane</keyword>
<evidence type="ECO:0000256" key="2">
    <source>
        <dbReference type="ARBA" id="ARBA00022475"/>
    </source>
</evidence>
<evidence type="ECO:0000256" key="10">
    <source>
        <dbReference type="RuleBase" id="RU004340"/>
    </source>
</evidence>
<comment type="function">
    <text evidence="9">Fluoride-specific ion channel. Important for reducing fluoride concentration in the cell, thus reducing its toxicity.</text>
</comment>
<gene>
    <name evidence="11" type="ORF">GP473_09145</name>
</gene>
<accession>A0A7G7YQL7</accession>
<comment type="similarity">
    <text evidence="7 10">Belongs to the fluoride channel Fluc/FEX (TC 1.A.43) family.</text>
</comment>
<dbReference type="EMBL" id="CP046883">
    <property type="protein sequence ID" value="QNH96787.1"/>
    <property type="molecule type" value="Genomic_DNA"/>
</dbReference>
<evidence type="ECO:0000313" key="11">
    <source>
        <dbReference type="EMBL" id="QNH96787.1"/>
    </source>
</evidence>
<keyword evidence="5 10" id="KW-0472">Membrane</keyword>
<feature type="transmembrane region" description="Helical" evidence="10">
    <location>
        <begin position="112"/>
        <end position="134"/>
    </location>
</feature>
<dbReference type="GO" id="GO:0034220">
    <property type="term" value="P:monoatomic ion transmembrane transport"/>
    <property type="evidence" value="ECO:0007669"/>
    <property type="project" value="UniProtKB-KW"/>
</dbReference>
<name>A0A7G7YQL7_9CORY</name>